<evidence type="ECO:0000313" key="3">
    <source>
        <dbReference type="Proteomes" id="UP000226413"/>
    </source>
</evidence>
<organism evidence="2 3">
    <name type="scientific">Ochrobactrum phage POA1180</name>
    <dbReference type="NCBI Taxonomy" id="1897640"/>
    <lineage>
        <taxon>Viruses</taxon>
        <taxon>Duplodnaviria</taxon>
        <taxon>Heunggongvirae</taxon>
        <taxon>Uroviricota</taxon>
        <taxon>Caudoviricetes</taxon>
        <taxon>Abaiavirus</taxon>
        <taxon>Abaiavirus POA1180</taxon>
    </lineage>
</organism>
<dbReference type="InterPro" id="IPR009752">
    <property type="entry name" value="Phage_Mu_GpJ"/>
</dbReference>
<reference evidence="2 3" key="1">
    <citation type="journal article" date="2017" name="Front. Microbiol.">
        <title>Prevalence, Host Range, and Comparative Genomic Analysis of Temperate Ochrobactrum Phages.</title>
        <authorList>
            <person name="Jackel C."/>
            <person name="Hertwig S."/>
            <person name="Scholz H.C."/>
            <person name="Nockler K."/>
            <person name="Reetz J."/>
            <person name="Hammerl J.A."/>
        </authorList>
    </citation>
    <scope>NUCLEOTIDE SEQUENCE [LARGE SCALE GENOMIC DNA]</scope>
</reference>
<name>A0A219VH93_9CAUD</name>
<keyword evidence="3" id="KW-1185">Reference proteome</keyword>
<dbReference type="EMBL" id="KX669658">
    <property type="protein sequence ID" value="AOT25317.1"/>
    <property type="molecule type" value="Genomic_DNA"/>
</dbReference>
<evidence type="ECO:0000256" key="1">
    <source>
        <dbReference type="SAM" id="MobiDB-lite"/>
    </source>
</evidence>
<evidence type="ECO:0000313" key="2">
    <source>
        <dbReference type="EMBL" id="AOT25317.1"/>
    </source>
</evidence>
<dbReference type="Pfam" id="PF07030">
    <property type="entry name" value="Phage_Mu_Gp36"/>
    <property type="match status" value="1"/>
</dbReference>
<gene>
    <name evidence="2" type="ORF">POA1180_09</name>
</gene>
<protein>
    <recommendedName>
        <fullName evidence="4">DUF1320 domain-containing protein</fullName>
    </recommendedName>
</protein>
<feature type="region of interest" description="Disordered" evidence="1">
    <location>
        <begin position="105"/>
        <end position="125"/>
    </location>
</feature>
<dbReference type="Proteomes" id="UP000226413">
    <property type="component" value="Segment"/>
</dbReference>
<sequence length="139" mass="14905">MIYATRADIEELWGVEFVGDILPEGVDADASILSALDIASKEVDVYLSARYPLPLPSSPGVLKSPTADIAIYKLANRHSALTNTIEDRYKWARELLQRIADGKAGLGADEPRVSTDPGSSAGGAAFSANSRVFSRRTLP</sequence>
<accession>A0A219VH93</accession>
<evidence type="ECO:0008006" key="4">
    <source>
        <dbReference type="Google" id="ProtNLM"/>
    </source>
</evidence>
<proteinExistence type="predicted"/>